<organism evidence="1 2">
    <name type="scientific">Blepharisma stoltei</name>
    <dbReference type="NCBI Taxonomy" id="1481888"/>
    <lineage>
        <taxon>Eukaryota</taxon>
        <taxon>Sar</taxon>
        <taxon>Alveolata</taxon>
        <taxon>Ciliophora</taxon>
        <taxon>Postciliodesmatophora</taxon>
        <taxon>Heterotrichea</taxon>
        <taxon>Heterotrichida</taxon>
        <taxon>Blepharismidae</taxon>
        <taxon>Blepharisma</taxon>
    </lineage>
</organism>
<protein>
    <submittedName>
        <fullName evidence="1">Uncharacterized protein</fullName>
    </submittedName>
</protein>
<comment type="caution">
    <text evidence="1">The sequence shown here is derived from an EMBL/GenBank/DDBJ whole genome shotgun (WGS) entry which is preliminary data.</text>
</comment>
<dbReference type="PANTHER" id="PTHR23275:SF100">
    <property type="entry name" value="EGF-LIKE DOMAIN-CONTAINING PROTEIN"/>
    <property type="match status" value="1"/>
</dbReference>
<dbReference type="AlphaFoldDB" id="A0AAU9JW18"/>
<proteinExistence type="predicted"/>
<dbReference type="Gene3D" id="2.10.220.10">
    <property type="entry name" value="Hormone Receptor, Insulin-like Growth Factor Receptor 1, Chain A, domain 2"/>
    <property type="match status" value="1"/>
</dbReference>
<dbReference type="Proteomes" id="UP001162131">
    <property type="component" value="Unassembled WGS sequence"/>
</dbReference>
<dbReference type="EMBL" id="CAJZBQ010000048">
    <property type="protein sequence ID" value="CAG9329811.1"/>
    <property type="molecule type" value="Genomic_DNA"/>
</dbReference>
<reference evidence="1" key="1">
    <citation type="submission" date="2021-09" db="EMBL/GenBank/DDBJ databases">
        <authorList>
            <consortium name="AG Swart"/>
            <person name="Singh M."/>
            <person name="Singh A."/>
            <person name="Seah K."/>
            <person name="Emmerich C."/>
        </authorList>
    </citation>
    <scope>NUCLEOTIDE SEQUENCE</scope>
    <source>
        <strain evidence="1">ATCC30299</strain>
    </source>
</reference>
<dbReference type="InterPro" id="IPR052798">
    <property type="entry name" value="Giardia_VSA"/>
</dbReference>
<sequence>MCTKCKATYFLNENKSCSFSTIDNCDFVMSNDPSTCQQCSAGYFWDTTKCKACSVPLRNCDTCSSSTTCSLCKTGYYWNLSQCSACRNALKNCLECSSDGTSCSKCKSGYYPNHENKCTGSALNSCAKVSNDRTCIACPSNKIFACTNGGGASLPNCAVSSPDNSACVKCKPNYQNKGGICYESNFYLVCSENCSDCSLKNICTICDSGYFLYDSNGKTTCISCTDSCTDCEPNPNCFLCADLVVQDESWCRIDQVGYKISFSNPFIIIDFAHSSSKILTLASLEAFTISNQNIATTNWFISSRSDTQLQIQTDNVREADLPINLKISYR</sequence>
<name>A0AAU9JW18_9CILI</name>
<dbReference type="SUPFAM" id="SSF57184">
    <property type="entry name" value="Growth factor receptor domain"/>
    <property type="match status" value="2"/>
</dbReference>
<evidence type="ECO:0000313" key="2">
    <source>
        <dbReference type="Proteomes" id="UP001162131"/>
    </source>
</evidence>
<keyword evidence="2" id="KW-1185">Reference proteome</keyword>
<accession>A0AAU9JW18</accession>
<dbReference type="InterPro" id="IPR009030">
    <property type="entry name" value="Growth_fac_rcpt_cys_sf"/>
</dbReference>
<dbReference type="PANTHER" id="PTHR23275">
    <property type="entry name" value="CABRIOLET.-RELATED"/>
    <property type="match status" value="1"/>
</dbReference>
<evidence type="ECO:0000313" key="1">
    <source>
        <dbReference type="EMBL" id="CAG9329811.1"/>
    </source>
</evidence>
<gene>
    <name evidence="1" type="ORF">BSTOLATCC_MIC49426</name>
</gene>